<keyword evidence="2 4" id="KW-0479">Metal-binding</keyword>
<dbReference type="InterPro" id="IPR036396">
    <property type="entry name" value="Cyt_P450_sf"/>
</dbReference>
<evidence type="ECO:0000313" key="6">
    <source>
        <dbReference type="EMBL" id="KAK7756075.1"/>
    </source>
</evidence>
<dbReference type="CDD" id="cd11062">
    <property type="entry name" value="CYP58-like"/>
    <property type="match status" value="1"/>
</dbReference>
<dbReference type="PRINTS" id="PR00463">
    <property type="entry name" value="EP450I"/>
</dbReference>
<dbReference type="GO" id="GO:0005506">
    <property type="term" value="F:iron ion binding"/>
    <property type="evidence" value="ECO:0007669"/>
    <property type="project" value="InterPro"/>
</dbReference>
<dbReference type="InterPro" id="IPR050121">
    <property type="entry name" value="Cytochrome_P450_monoxygenase"/>
</dbReference>
<dbReference type="SUPFAM" id="SSF48264">
    <property type="entry name" value="Cytochrome P450"/>
    <property type="match status" value="1"/>
</dbReference>
<evidence type="ECO:0000313" key="7">
    <source>
        <dbReference type="Proteomes" id="UP001320420"/>
    </source>
</evidence>
<evidence type="ECO:0000256" key="5">
    <source>
        <dbReference type="SAM" id="Phobius"/>
    </source>
</evidence>
<dbReference type="PANTHER" id="PTHR24305">
    <property type="entry name" value="CYTOCHROME P450"/>
    <property type="match status" value="1"/>
</dbReference>
<accession>A0AAN9UV92</accession>
<dbReference type="AlphaFoldDB" id="A0AAN9UV92"/>
<dbReference type="PANTHER" id="PTHR24305:SF147">
    <property type="entry name" value="P450, PUTATIVE (EUROFUNG)-RELATED"/>
    <property type="match status" value="1"/>
</dbReference>
<dbReference type="Proteomes" id="UP001320420">
    <property type="component" value="Unassembled WGS sequence"/>
</dbReference>
<evidence type="ECO:0000256" key="1">
    <source>
        <dbReference type="ARBA" id="ARBA00022617"/>
    </source>
</evidence>
<feature type="transmembrane region" description="Helical" evidence="5">
    <location>
        <begin position="21"/>
        <end position="41"/>
    </location>
</feature>
<dbReference type="PRINTS" id="PR00385">
    <property type="entry name" value="P450"/>
</dbReference>
<comment type="cofactor">
    <cofactor evidence="4">
        <name>heme</name>
        <dbReference type="ChEBI" id="CHEBI:30413"/>
    </cofactor>
</comment>
<dbReference type="EMBL" id="JAKJXP020000009">
    <property type="protein sequence ID" value="KAK7756075.1"/>
    <property type="molecule type" value="Genomic_DNA"/>
</dbReference>
<keyword evidence="5" id="KW-1133">Transmembrane helix</keyword>
<comment type="caution">
    <text evidence="6">The sequence shown here is derived from an EMBL/GenBank/DDBJ whole genome shotgun (WGS) entry which is preliminary data.</text>
</comment>
<feature type="binding site" description="axial binding residue" evidence="4">
    <location>
        <position position="461"/>
    </location>
    <ligand>
        <name>heme</name>
        <dbReference type="ChEBI" id="CHEBI:30413"/>
    </ligand>
    <ligandPart>
        <name>Fe</name>
        <dbReference type="ChEBI" id="CHEBI:18248"/>
    </ligandPart>
</feature>
<dbReference type="GO" id="GO:0020037">
    <property type="term" value="F:heme binding"/>
    <property type="evidence" value="ECO:0007669"/>
    <property type="project" value="InterPro"/>
</dbReference>
<gene>
    <name evidence="6" type="ORF">SLS62_002018</name>
</gene>
<keyword evidence="3 4" id="KW-0408">Iron</keyword>
<dbReference type="GO" id="GO:0016705">
    <property type="term" value="F:oxidoreductase activity, acting on paired donors, with incorporation or reduction of molecular oxygen"/>
    <property type="evidence" value="ECO:0007669"/>
    <property type="project" value="InterPro"/>
</dbReference>
<evidence type="ECO:0008006" key="8">
    <source>
        <dbReference type="Google" id="ProtNLM"/>
    </source>
</evidence>
<keyword evidence="1 4" id="KW-0349">Heme</keyword>
<sequence length="465" mass="53031">MTYSTTIESGGRSLGDGFSVLILRLAGLWLLYRIGLALYNVSPFHPLYRFPGPKLAAMSFVYEFWFDAILWGKYTTEIQRLHEIYGPIVRINPEELHCNDSEFVDEIYAGSGRIRDKQQHFLNATAGPLAHASFGTKEHELHRIRRGAVNKAFSKAQIRRLEPEINELVQQFCAKLLASANQPPIELNGAYSCFTADVISKYCFGEAMGFVAADGWNKGFKVALEAFTRSIYALRFAPVLRNLVSVAPYIEDYMPEDMGNLFRELTQTMPRHIQEAKENQEQTKGRVFSDLLDSNLPDEEKTVFRLSGEGFSFTTAGTETTAGVLAYITYVLLSEPEIRTRLAEELRDVDPKNLDWQDLESRVYLYGLIQEGLRLNYGVSQRSPRIARTENLIYRSQDGKFQYVIPKGTPIGASSRILHHNEEIFPDSHRFRPERWITSDGQRDLSLDKYLMTFSRGSRICLGMK</sequence>
<dbReference type="Pfam" id="PF00067">
    <property type="entry name" value="p450"/>
    <property type="match status" value="1"/>
</dbReference>
<keyword evidence="5" id="KW-0812">Transmembrane</keyword>
<protein>
    <recommendedName>
        <fullName evidence="8">Trichodiene oxygenase</fullName>
    </recommendedName>
</protein>
<keyword evidence="7" id="KW-1185">Reference proteome</keyword>
<evidence type="ECO:0000256" key="2">
    <source>
        <dbReference type="ARBA" id="ARBA00022723"/>
    </source>
</evidence>
<organism evidence="6 7">
    <name type="scientific">Diatrype stigma</name>
    <dbReference type="NCBI Taxonomy" id="117547"/>
    <lineage>
        <taxon>Eukaryota</taxon>
        <taxon>Fungi</taxon>
        <taxon>Dikarya</taxon>
        <taxon>Ascomycota</taxon>
        <taxon>Pezizomycotina</taxon>
        <taxon>Sordariomycetes</taxon>
        <taxon>Xylariomycetidae</taxon>
        <taxon>Xylariales</taxon>
        <taxon>Diatrypaceae</taxon>
        <taxon>Diatrype</taxon>
    </lineage>
</organism>
<dbReference type="InterPro" id="IPR002401">
    <property type="entry name" value="Cyt_P450_E_grp-I"/>
</dbReference>
<keyword evidence="5" id="KW-0472">Membrane</keyword>
<reference evidence="6 7" key="1">
    <citation type="submission" date="2024-02" db="EMBL/GenBank/DDBJ databases">
        <title>De novo assembly and annotation of 12 fungi associated with fruit tree decline syndrome in Ontario, Canada.</title>
        <authorList>
            <person name="Sulman M."/>
            <person name="Ellouze W."/>
            <person name="Ilyukhin E."/>
        </authorList>
    </citation>
    <scope>NUCLEOTIDE SEQUENCE [LARGE SCALE GENOMIC DNA]</scope>
    <source>
        <strain evidence="6 7">M11/M66-122</strain>
    </source>
</reference>
<dbReference type="InterPro" id="IPR001128">
    <property type="entry name" value="Cyt_P450"/>
</dbReference>
<evidence type="ECO:0000256" key="4">
    <source>
        <dbReference type="PIRSR" id="PIRSR602401-1"/>
    </source>
</evidence>
<evidence type="ECO:0000256" key="3">
    <source>
        <dbReference type="ARBA" id="ARBA00023004"/>
    </source>
</evidence>
<dbReference type="GO" id="GO:0004497">
    <property type="term" value="F:monooxygenase activity"/>
    <property type="evidence" value="ECO:0007669"/>
    <property type="project" value="InterPro"/>
</dbReference>
<proteinExistence type="predicted"/>
<name>A0AAN9UV92_9PEZI</name>
<dbReference type="Gene3D" id="1.10.630.10">
    <property type="entry name" value="Cytochrome P450"/>
    <property type="match status" value="1"/>
</dbReference>